<feature type="signal peptide" evidence="2">
    <location>
        <begin position="1"/>
        <end position="21"/>
    </location>
</feature>
<dbReference type="AlphaFoldDB" id="A0A397W480"/>
<dbReference type="InterPro" id="IPR001910">
    <property type="entry name" value="Inosine/uridine_hydrolase_dom"/>
</dbReference>
<keyword evidence="4" id="KW-0378">Hydrolase</keyword>
<comment type="similarity">
    <text evidence="1">Belongs to the IUNH family.</text>
</comment>
<gene>
    <name evidence="4" type="ORF">C2G38_2028063</name>
</gene>
<sequence length="377" mass="42107">MEIKICLVFIAFFMLTDFSVANDKWEKSLPVIIDVDGDFDDFIAIIYALKSKELDVRGITYQGDGWSNAASAQNIVDIVDDIYPGKNLPVILGADYSLYETDKNPDSLGTPGCLYQKTVPAGAGGKRDQDLLYGLNRQLRLSKRIWYNAIKGFNITKDYANLIDSTIKQTGKKPTIIMTGPATNIATLLRAFPNYTAKIDKVFWMSGALDVPGNLFSLPNNTHAEFNVFFDCVAAQELLASNLDITLIPLDYTSKTPLNIAFFDKLSKLKSFYGIFIYKLLSMIRSTWFGGDTAFFTRYYLWDPTAISVVKNIGVAKIVSNRSLAVTCKGDPNYDGQFVSSKILTNSNFRVTTDAYVSNPIDSSPFFQDFLKVINYD</sequence>
<dbReference type="Gene3D" id="3.90.245.10">
    <property type="entry name" value="Ribonucleoside hydrolase-like"/>
    <property type="match status" value="1"/>
</dbReference>
<accession>A0A397W480</accession>
<dbReference type="Proteomes" id="UP000266673">
    <property type="component" value="Unassembled WGS sequence"/>
</dbReference>
<feature type="chain" id="PRO_5017314576" evidence="2">
    <location>
        <begin position="22"/>
        <end position="377"/>
    </location>
</feature>
<proteinExistence type="inferred from homology"/>
<protein>
    <submittedName>
        <fullName evidence="4">Inosine/uridine-preferring nucleoside hydrolase domain-containing protein</fullName>
    </submittedName>
</protein>
<keyword evidence="5" id="KW-1185">Reference proteome</keyword>
<dbReference type="EMBL" id="QKWP01000049">
    <property type="protein sequence ID" value="RIB29018.1"/>
    <property type="molecule type" value="Genomic_DNA"/>
</dbReference>
<dbReference type="GO" id="GO:0016799">
    <property type="term" value="F:hydrolase activity, hydrolyzing N-glycosyl compounds"/>
    <property type="evidence" value="ECO:0007669"/>
    <property type="project" value="InterPro"/>
</dbReference>
<dbReference type="SUPFAM" id="SSF53590">
    <property type="entry name" value="Nucleoside hydrolase"/>
    <property type="match status" value="1"/>
</dbReference>
<dbReference type="Pfam" id="PF01156">
    <property type="entry name" value="IU_nuc_hydro"/>
    <property type="match status" value="1"/>
</dbReference>
<organism evidence="4 5">
    <name type="scientific">Gigaspora rosea</name>
    <dbReference type="NCBI Taxonomy" id="44941"/>
    <lineage>
        <taxon>Eukaryota</taxon>
        <taxon>Fungi</taxon>
        <taxon>Fungi incertae sedis</taxon>
        <taxon>Mucoromycota</taxon>
        <taxon>Glomeromycotina</taxon>
        <taxon>Glomeromycetes</taxon>
        <taxon>Diversisporales</taxon>
        <taxon>Gigasporaceae</taxon>
        <taxon>Gigaspora</taxon>
    </lineage>
</organism>
<dbReference type="OrthoDB" id="5783963at2759"/>
<evidence type="ECO:0000256" key="1">
    <source>
        <dbReference type="ARBA" id="ARBA00009176"/>
    </source>
</evidence>
<comment type="caution">
    <text evidence="4">The sequence shown here is derived from an EMBL/GenBank/DDBJ whole genome shotgun (WGS) entry which is preliminary data.</text>
</comment>
<dbReference type="InterPro" id="IPR036452">
    <property type="entry name" value="Ribo_hydro-like"/>
</dbReference>
<reference evidence="4 5" key="1">
    <citation type="submission" date="2018-06" db="EMBL/GenBank/DDBJ databases">
        <title>Comparative genomics reveals the genomic features of Rhizophagus irregularis, R. cerebriforme, R. diaphanum and Gigaspora rosea, and their symbiotic lifestyle signature.</title>
        <authorList>
            <person name="Morin E."/>
            <person name="San Clemente H."/>
            <person name="Chen E.C.H."/>
            <person name="De La Providencia I."/>
            <person name="Hainaut M."/>
            <person name="Kuo A."/>
            <person name="Kohler A."/>
            <person name="Murat C."/>
            <person name="Tang N."/>
            <person name="Roy S."/>
            <person name="Loubradou J."/>
            <person name="Henrissat B."/>
            <person name="Grigoriev I.V."/>
            <person name="Corradi N."/>
            <person name="Roux C."/>
            <person name="Martin F.M."/>
        </authorList>
    </citation>
    <scope>NUCLEOTIDE SEQUENCE [LARGE SCALE GENOMIC DNA]</scope>
    <source>
        <strain evidence="4 5">DAOM 194757</strain>
    </source>
</reference>
<feature type="domain" description="Inosine/uridine-preferring nucleoside hydrolase" evidence="3">
    <location>
        <begin position="31"/>
        <end position="340"/>
    </location>
</feature>
<keyword evidence="2" id="KW-0732">Signal</keyword>
<dbReference type="STRING" id="44941.A0A397W480"/>
<evidence type="ECO:0000313" key="4">
    <source>
        <dbReference type="EMBL" id="RIB29018.1"/>
    </source>
</evidence>
<dbReference type="PANTHER" id="PTHR46692">
    <property type="entry name" value="INOSINE-URIDINE PREFERRING NUCLEOSIDE HYDROLASE FAMILY PROTEIN"/>
    <property type="match status" value="1"/>
</dbReference>
<evidence type="ECO:0000256" key="2">
    <source>
        <dbReference type="SAM" id="SignalP"/>
    </source>
</evidence>
<evidence type="ECO:0000313" key="5">
    <source>
        <dbReference type="Proteomes" id="UP000266673"/>
    </source>
</evidence>
<name>A0A397W480_9GLOM</name>
<dbReference type="PANTHER" id="PTHR46692:SF1">
    <property type="entry name" value="NUCLEOSIDE HYDROLASE 3-RELATED"/>
    <property type="match status" value="1"/>
</dbReference>
<evidence type="ECO:0000259" key="3">
    <source>
        <dbReference type="Pfam" id="PF01156"/>
    </source>
</evidence>